<dbReference type="Pfam" id="PF13560">
    <property type="entry name" value="HTH_31"/>
    <property type="match status" value="1"/>
</dbReference>
<dbReference type="OrthoDB" id="7790108at2"/>
<dbReference type="PROSITE" id="PS50943">
    <property type="entry name" value="HTH_CROC1"/>
    <property type="match status" value="1"/>
</dbReference>
<evidence type="ECO:0000313" key="2">
    <source>
        <dbReference type="EMBL" id="AZL57472.1"/>
    </source>
</evidence>
<evidence type="ECO:0000313" key="3">
    <source>
        <dbReference type="Proteomes" id="UP000282002"/>
    </source>
</evidence>
<dbReference type="SMART" id="SM00530">
    <property type="entry name" value="HTH_XRE"/>
    <property type="match status" value="1"/>
</dbReference>
<dbReference type="GO" id="GO:0003677">
    <property type="term" value="F:DNA binding"/>
    <property type="evidence" value="ECO:0007669"/>
    <property type="project" value="InterPro"/>
</dbReference>
<gene>
    <name evidence="2" type="ORF">EI545_00610</name>
</gene>
<dbReference type="AlphaFoldDB" id="A0A3S8U1J3"/>
<dbReference type="Pfam" id="PF09856">
    <property type="entry name" value="ScfRs"/>
    <property type="match status" value="1"/>
</dbReference>
<keyword evidence="3" id="KW-1185">Reference proteome</keyword>
<sequence length="439" mass="46268">MPLSALTGTRLRERRLAAGLRQADVAASVGISASYLNLIEHDRRRVGGALLVRLADALGFDRAALAEGADAALIEGLKSSAARGGALAVELAGLEDFASRFPGWAGLLVALDVRVQTLERAVEALNDRMTHDPHLSQSLHEVLSSLSSVRATASILAETEDLDPQWAGRFHQNLHHDSERLAAGAEALVAYLDAGTAMAEQGIAAPQEEVEDWLKARGWGFDDATLAQGCGDEVAALASTAARMLARAHLVRAAADATALPMAEFVAAVAALGPDPFALAERFNCDPMMVMRRLAALPDLGAGLVTCDASGTLTFRKPTSGFPLPRFGAACPLWPLYAALGRPQQPVEVVVEMAGQGGRLHRVLAWAAPRHPLGLRGPELREAAMLILPEDQPRQTALPIGSSCRICPRPACPARREPSILSEARGGDALTADAAAKGF</sequence>
<name>A0A3S8U1J3_9RHOB</name>
<dbReference type="InterPro" id="IPR001387">
    <property type="entry name" value="Cro/C1-type_HTH"/>
</dbReference>
<protein>
    <submittedName>
        <fullName evidence="2">XRE family transcriptional regulator</fullName>
    </submittedName>
</protein>
<organism evidence="2 3">
    <name type="scientific">Tabrizicola piscis</name>
    <dbReference type="NCBI Taxonomy" id="2494374"/>
    <lineage>
        <taxon>Bacteria</taxon>
        <taxon>Pseudomonadati</taxon>
        <taxon>Pseudomonadota</taxon>
        <taxon>Alphaproteobacteria</taxon>
        <taxon>Rhodobacterales</taxon>
        <taxon>Paracoccaceae</taxon>
        <taxon>Tabrizicola</taxon>
    </lineage>
</organism>
<dbReference type="Proteomes" id="UP000282002">
    <property type="component" value="Chromosome"/>
</dbReference>
<dbReference type="InterPro" id="IPR018653">
    <property type="entry name" value="ScfR_C"/>
</dbReference>
<proteinExistence type="predicted"/>
<dbReference type="InterPro" id="IPR010982">
    <property type="entry name" value="Lambda_DNA-bd_dom_sf"/>
</dbReference>
<accession>A0A3S8U1J3</accession>
<reference evidence="2 3" key="1">
    <citation type="submission" date="2018-12" db="EMBL/GenBank/DDBJ databases">
        <title>Complete genome sequencing of Tabrizicola sp. K13M18.</title>
        <authorList>
            <person name="Bae J.-W."/>
        </authorList>
    </citation>
    <scope>NUCLEOTIDE SEQUENCE [LARGE SCALE GENOMIC DNA]</scope>
    <source>
        <strain evidence="2 3">K13M18</strain>
    </source>
</reference>
<dbReference type="KEGG" id="taw:EI545_00610"/>
<dbReference type="RefSeq" id="WP_125323643.1">
    <property type="nucleotide sequence ID" value="NZ_CP034328.1"/>
</dbReference>
<evidence type="ECO:0000259" key="1">
    <source>
        <dbReference type="PROSITE" id="PS50943"/>
    </source>
</evidence>
<dbReference type="SUPFAM" id="SSF47413">
    <property type="entry name" value="lambda repressor-like DNA-binding domains"/>
    <property type="match status" value="1"/>
</dbReference>
<dbReference type="EMBL" id="CP034328">
    <property type="protein sequence ID" value="AZL57472.1"/>
    <property type="molecule type" value="Genomic_DNA"/>
</dbReference>
<feature type="domain" description="HTH cro/C1-type" evidence="1">
    <location>
        <begin position="11"/>
        <end position="65"/>
    </location>
</feature>
<dbReference type="Gene3D" id="1.10.260.40">
    <property type="entry name" value="lambda repressor-like DNA-binding domains"/>
    <property type="match status" value="1"/>
</dbReference>
<dbReference type="CDD" id="cd00093">
    <property type="entry name" value="HTH_XRE"/>
    <property type="match status" value="1"/>
</dbReference>